<feature type="compositionally biased region" description="Basic residues" evidence="4">
    <location>
        <begin position="74"/>
        <end position="88"/>
    </location>
</feature>
<feature type="compositionally biased region" description="Polar residues" evidence="4">
    <location>
        <begin position="125"/>
        <end position="143"/>
    </location>
</feature>
<dbReference type="PROSITE" id="PS51375">
    <property type="entry name" value="PPR"/>
    <property type="match status" value="1"/>
</dbReference>
<organism evidence="5 6">
    <name type="scientific">Lipomyces tetrasporus</name>
    <dbReference type="NCBI Taxonomy" id="54092"/>
    <lineage>
        <taxon>Eukaryota</taxon>
        <taxon>Fungi</taxon>
        <taxon>Dikarya</taxon>
        <taxon>Ascomycota</taxon>
        <taxon>Saccharomycotina</taxon>
        <taxon>Lipomycetes</taxon>
        <taxon>Lipomycetales</taxon>
        <taxon>Lipomycetaceae</taxon>
        <taxon>Lipomyces</taxon>
    </lineage>
</organism>
<dbReference type="InterPro" id="IPR002885">
    <property type="entry name" value="PPR_rpt"/>
</dbReference>
<dbReference type="EMBL" id="JARPMG010000001">
    <property type="protein sequence ID" value="KAJ8103833.1"/>
    <property type="molecule type" value="Genomic_DNA"/>
</dbReference>
<evidence type="ECO:0000313" key="5">
    <source>
        <dbReference type="EMBL" id="KAJ8103833.1"/>
    </source>
</evidence>
<comment type="similarity">
    <text evidence="2">Belongs to the PPR family. P subfamily.</text>
</comment>
<dbReference type="RefSeq" id="XP_056047283.1">
    <property type="nucleotide sequence ID" value="XM_056189564.1"/>
</dbReference>
<feature type="repeat" description="PPR" evidence="3">
    <location>
        <begin position="187"/>
        <end position="221"/>
    </location>
</feature>
<dbReference type="InterPro" id="IPR011990">
    <property type="entry name" value="TPR-like_helical_dom_sf"/>
</dbReference>
<comment type="subcellular location">
    <subcellularLocation>
        <location evidence="1">Mitochondrion</location>
    </subcellularLocation>
</comment>
<dbReference type="GO" id="GO:0005739">
    <property type="term" value="C:mitochondrion"/>
    <property type="evidence" value="ECO:0007669"/>
    <property type="project" value="UniProtKB-SubCell"/>
</dbReference>
<dbReference type="NCBIfam" id="TIGR00756">
    <property type="entry name" value="PPR"/>
    <property type="match status" value="1"/>
</dbReference>
<evidence type="ECO:0000313" key="6">
    <source>
        <dbReference type="Proteomes" id="UP001217417"/>
    </source>
</evidence>
<protein>
    <recommendedName>
        <fullName evidence="7">Pentatricopeptide repeat protein</fullName>
    </recommendedName>
</protein>
<feature type="region of interest" description="Disordered" evidence="4">
    <location>
        <begin position="70"/>
        <end position="150"/>
    </location>
</feature>
<dbReference type="Proteomes" id="UP001217417">
    <property type="component" value="Unassembled WGS sequence"/>
</dbReference>
<feature type="compositionally biased region" description="Basic and acidic residues" evidence="4">
    <location>
        <begin position="396"/>
        <end position="405"/>
    </location>
</feature>
<accession>A0AAD7QZ38</accession>
<evidence type="ECO:0000256" key="2">
    <source>
        <dbReference type="ARBA" id="ARBA00007626"/>
    </source>
</evidence>
<name>A0AAD7QZ38_9ASCO</name>
<feature type="region of interest" description="Disordered" evidence="4">
    <location>
        <begin position="340"/>
        <end position="432"/>
    </location>
</feature>
<reference evidence="5" key="1">
    <citation type="submission" date="2023-03" db="EMBL/GenBank/DDBJ databases">
        <title>Near-Complete genome sequence of Lipomyces tetrasporous NRRL Y-64009, an oleaginous yeast capable of growing on lignocellulosic hydrolysates.</title>
        <authorList>
            <consortium name="Lawrence Berkeley National Laboratory"/>
            <person name="Jagtap S.S."/>
            <person name="Liu J.-J."/>
            <person name="Walukiewicz H.E."/>
            <person name="Pangilinan J."/>
            <person name="Lipzen A."/>
            <person name="Ahrendt S."/>
            <person name="Koriabine M."/>
            <person name="Cobaugh K."/>
            <person name="Salamov A."/>
            <person name="Yoshinaga Y."/>
            <person name="Ng V."/>
            <person name="Daum C."/>
            <person name="Grigoriev I.V."/>
            <person name="Slininger P.J."/>
            <person name="Dien B.S."/>
            <person name="Jin Y.-S."/>
            <person name="Rao C.V."/>
        </authorList>
    </citation>
    <scope>NUCLEOTIDE SEQUENCE</scope>
    <source>
        <strain evidence="5">NRRL Y-64009</strain>
    </source>
</reference>
<keyword evidence="6" id="KW-1185">Reference proteome</keyword>
<dbReference type="AlphaFoldDB" id="A0AAD7QZ38"/>
<evidence type="ECO:0000256" key="1">
    <source>
        <dbReference type="ARBA" id="ARBA00004173"/>
    </source>
</evidence>
<evidence type="ECO:0000256" key="3">
    <source>
        <dbReference type="PROSITE-ProRule" id="PRU00708"/>
    </source>
</evidence>
<evidence type="ECO:0008006" key="7">
    <source>
        <dbReference type="Google" id="ProtNLM"/>
    </source>
</evidence>
<dbReference type="InterPro" id="IPR050872">
    <property type="entry name" value="PPR_P_subfamily"/>
</dbReference>
<gene>
    <name evidence="5" type="ORF">POJ06DRAFT_272499</name>
</gene>
<sequence>MPVRGSMLVREVRGMVIRDGGHCHFQPLTRCPCIAPRRHLFSSTVRQAASQAGSNGASDGTVATERMPWALGKSKTHSQPSRRTRPSSRRSNPEPKSHVKDDTQHAQMENATGKVPPRKSDKNTGKSGSPTQLKSNTKTLSSRRGQKGRNIPRVWDPYVLAEKVKKTLDKGELQDAIILARDGRDRSTVSWNYIIQSEFQNKHVSAALGYFNEMRKRGAEPNDRTFTLVLNGLAINTDTAPTAVQKCLRLFAYIIDQKKHKVNNFHLNAALKVCASASDVDAMWQILEMAGDLVEPDEATYTTIGPLLAKEGISIDDVFPREKPNRRSASGEELGFKLLSAESQAKDEHPTEEVSDDAGRNRDRQFRHRRDERSQEIDHESSSRATRKKRAITPYTEREIDREHFLGSLNEDDGRESARYRQSGRQFRNRKG</sequence>
<feature type="compositionally biased region" description="Basic and acidic residues" evidence="4">
    <location>
        <begin position="344"/>
        <end position="382"/>
    </location>
</feature>
<evidence type="ECO:0000256" key="4">
    <source>
        <dbReference type="SAM" id="MobiDB-lite"/>
    </source>
</evidence>
<dbReference type="GeneID" id="80884730"/>
<proteinExistence type="inferred from homology"/>
<comment type="caution">
    <text evidence="5">The sequence shown here is derived from an EMBL/GenBank/DDBJ whole genome shotgun (WGS) entry which is preliminary data.</text>
</comment>
<dbReference type="Gene3D" id="1.25.40.10">
    <property type="entry name" value="Tetratricopeptide repeat domain"/>
    <property type="match status" value="1"/>
</dbReference>
<dbReference type="PANTHER" id="PTHR46128">
    <property type="entry name" value="MITOCHONDRIAL GROUP I INTRON SPLICING FACTOR CCM1"/>
    <property type="match status" value="1"/>
</dbReference>
<feature type="compositionally biased region" description="Basic and acidic residues" evidence="4">
    <location>
        <begin position="91"/>
        <end position="104"/>
    </location>
</feature>
<dbReference type="PANTHER" id="PTHR46128:SF329">
    <property type="entry name" value="MITOCHONDRIAL GROUP I INTRON SPLICING FACTOR DMR1"/>
    <property type="match status" value="1"/>
</dbReference>
<dbReference type="Pfam" id="PF13041">
    <property type="entry name" value="PPR_2"/>
    <property type="match status" value="1"/>
</dbReference>